<evidence type="ECO:0000256" key="1">
    <source>
        <dbReference type="SAM" id="MobiDB-lite"/>
    </source>
</evidence>
<feature type="region of interest" description="Disordered" evidence="1">
    <location>
        <begin position="328"/>
        <end position="347"/>
    </location>
</feature>
<proteinExistence type="predicted"/>
<accession>A0A176XCD9</accession>
<name>A0A176XCD9_AGRTU</name>
<organism evidence="2 3">
    <name type="scientific">Agrobacterium tumefaciens</name>
    <dbReference type="NCBI Taxonomy" id="358"/>
    <lineage>
        <taxon>Bacteria</taxon>
        <taxon>Pseudomonadati</taxon>
        <taxon>Pseudomonadota</taxon>
        <taxon>Alphaproteobacteria</taxon>
        <taxon>Hyphomicrobiales</taxon>
        <taxon>Rhizobiaceae</taxon>
        <taxon>Rhizobium/Agrobacterium group</taxon>
        <taxon>Agrobacterium</taxon>
        <taxon>Agrobacterium tumefaciens complex</taxon>
    </lineage>
</organism>
<dbReference type="AlphaFoldDB" id="A0A176XCD9"/>
<gene>
    <name evidence="2" type="ORF">A7J57_12115</name>
</gene>
<reference evidence="2 3" key="1">
    <citation type="submission" date="2016-05" db="EMBL/GenBank/DDBJ databases">
        <authorList>
            <person name="Lavstsen T."/>
            <person name="Jespersen J.S."/>
        </authorList>
    </citation>
    <scope>NUCLEOTIDE SEQUENCE [LARGE SCALE GENOMIC DNA]</scope>
    <source>
        <strain evidence="2 3">KCJ1736</strain>
    </source>
</reference>
<protein>
    <submittedName>
        <fullName evidence="2">Uncharacterized protein</fullName>
    </submittedName>
</protein>
<evidence type="ECO:0000313" key="2">
    <source>
        <dbReference type="EMBL" id="OAE46825.1"/>
    </source>
</evidence>
<evidence type="ECO:0000313" key="3">
    <source>
        <dbReference type="Proteomes" id="UP000077098"/>
    </source>
</evidence>
<dbReference type="Proteomes" id="UP000077098">
    <property type="component" value="Unassembled WGS sequence"/>
</dbReference>
<comment type="caution">
    <text evidence="2">The sequence shown here is derived from an EMBL/GenBank/DDBJ whole genome shotgun (WGS) entry which is preliminary data.</text>
</comment>
<dbReference type="EMBL" id="LXPS01000011">
    <property type="protein sequence ID" value="OAE46825.1"/>
    <property type="molecule type" value="Genomic_DNA"/>
</dbReference>
<sequence length="358" mass="39731">MKEICIQDIRSIGDPEMRSLVRYEHLISWGKSGGIKRAVAAFRSQIAGAERAKAVAKLRVAQINVIEQAVACFAARAIRNSQMAEVGAKHRAGAAERHAIQAAVDEVLALEEIVPADDIDYILSTVSAALGIELPGQDARADICQRGAKSMEDVKRELGPSLWDQRVAAHENDRFHALAKSDRFAKLILAFSASISHHHLMKECADEPLWISSFDHMIGCRDRLFEAITTLKNYATDVTTTAVEWVEPRPGFVSPVQEVEKQVKRPASFESREAAYQWLLENVYVFEASTFEWLDRNYPEPYDDLNEEALDAACNVVSYPFDAGRTLEQLGWSPPSDEPPDPPDGVTSIAEVIRRAAS</sequence>